<dbReference type="Gene3D" id="3.40.50.720">
    <property type="entry name" value="NAD(P)-binding Rossmann-like Domain"/>
    <property type="match status" value="1"/>
</dbReference>
<reference evidence="3 4" key="1">
    <citation type="submission" date="2024-07" db="EMBL/GenBank/DDBJ databases">
        <title>Section-level genome sequencing and comparative genomics of Aspergillus sections Usti and Cavernicolus.</title>
        <authorList>
            <consortium name="Lawrence Berkeley National Laboratory"/>
            <person name="Nybo J.L."/>
            <person name="Vesth T.C."/>
            <person name="Theobald S."/>
            <person name="Frisvad J.C."/>
            <person name="Larsen T.O."/>
            <person name="Kjaerboelling I."/>
            <person name="Rothschild-Mancinelli K."/>
            <person name="Lyhne E.K."/>
            <person name="Kogle M.E."/>
            <person name="Barry K."/>
            <person name="Clum A."/>
            <person name="Na H."/>
            <person name="Ledsgaard L."/>
            <person name="Lin J."/>
            <person name="Lipzen A."/>
            <person name="Kuo A."/>
            <person name="Riley R."/>
            <person name="Mondo S."/>
            <person name="Labutti K."/>
            <person name="Haridas S."/>
            <person name="Pangalinan J."/>
            <person name="Salamov A.A."/>
            <person name="Simmons B.A."/>
            <person name="Magnuson J.K."/>
            <person name="Chen J."/>
            <person name="Drula E."/>
            <person name="Henrissat B."/>
            <person name="Wiebenga A."/>
            <person name="Lubbers R.J."/>
            <person name="Gomes A.C."/>
            <person name="Makela M.R."/>
            <person name="Stajich J."/>
            <person name="Grigoriev I.V."/>
            <person name="Mortensen U.H."/>
            <person name="De Vries R.P."/>
            <person name="Baker S.E."/>
            <person name="Andersen M.R."/>
        </authorList>
    </citation>
    <scope>NUCLEOTIDE SEQUENCE [LARGE SCALE GENOMIC DNA]</scope>
    <source>
        <strain evidence="3 4">CBS 209.92</strain>
    </source>
</reference>
<evidence type="ECO:0008006" key="5">
    <source>
        <dbReference type="Google" id="ProtNLM"/>
    </source>
</evidence>
<evidence type="ECO:0000259" key="1">
    <source>
        <dbReference type="Pfam" id="PF01408"/>
    </source>
</evidence>
<proteinExistence type="predicted"/>
<dbReference type="SUPFAM" id="SSF51735">
    <property type="entry name" value="NAD(P)-binding Rossmann-fold domains"/>
    <property type="match status" value="1"/>
</dbReference>
<dbReference type="PANTHER" id="PTHR43708">
    <property type="entry name" value="CONSERVED EXPRESSED OXIDOREDUCTASE (EUROFUNG)"/>
    <property type="match status" value="1"/>
</dbReference>
<dbReference type="InterPro" id="IPR000683">
    <property type="entry name" value="Gfo/Idh/MocA-like_OxRdtase_N"/>
</dbReference>
<evidence type="ECO:0000259" key="2">
    <source>
        <dbReference type="Pfam" id="PF22685"/>
    </source>
</evidence>
<evidence type="ECO:0000313" key="4">
    <source>
        <dbReference type="Proteomes" id="UP001610563"/>
    </source>
</evidence>
<dbReference type="Pfam" id="PF01408">
    <property type="entry name" value="GFO_IDH_MocA"/>
    <property type="match status" value="1"/>
</dbReference>
<evidence type="ECO:0000313" key="3">
    <source>
        <dbReference type="EMBL" id="KAL2783512.1"/>
    </source>
</evidence>
<dbReference type="SUPFAM" id="SSF55347">
    <property type="entry name" value="Glyceraldehyde-3-phosphate dehydrogenase-like, C-terminal domain"/>
    <property type="match status" value="1"/>
</dbReference>
<protein>
    <recommendedName>
        <fullName evidence="5">Oxidoreductase</fullName>
    </recommendedName>
</protein>
<dbReference type="Proteomes" id="UP001610563">
    <property type="component" value="Unassembled WGS sequence"/>
</dbReference>
<organism evidence="3 4">
    <name type="scientific">Aspergillus keveii</name>
    <dbReference type="NCBI Taxonomy" id="714993"/>
    <lineage>
        <taxon>Eukaryota</taxon>
        <taxon>Fungi</taxon>
        <taxon>Dikarya</taxon>
        <taxon>Ascomycota</taxon>
        <taxon>Pezizomycotina</taxon>
        <taxon>Eurotiomycetes</taxon>
        <taxon>Eurotiomycetidae</taxon>
        <taxon>Eurotiales</taxon>
        <taxon>Aspergillaceae</taxon>
        <taxon>Aspergillus</taxon>
        <taxon>Aspergillus subgen. Nidulantes</taxon>
    </lineage>
</organism>
<dbReference type="PANTHER" id="PTHR43708:SF1">
    <property type="entry name" value="GALACTOSE_LACTOSE METABOLISM REGULATORY PROTEIN GAL80"/>
    <property type="match status" value="1"/>
</dbReference>
<name>A0ABR4FJS6_9EURO</name>
<dbReference type="InterPro" id="IPR051317">
    <property type="entry name" value="Gfo/Idh/MocA_oxidoreduct"/>
</dbReference>
<comment type="caution">
    <text evidence="3">The sequence shown here is derived from an EMBL/GenBank/DDBJ whole genome shotgun (WGS) entry which is preliminary data.</text>
</comment>
<feature type="domain" description="Gal80p-like C-terminal" evidence="2">
    <location>
        <begin position="139"/>
        <end position="283"/>
    </location>
</feature>
<feature type="domain" description="Gfo/Idh/MocA-like oxidoreductase N-terminal" evidence="1">
    <location>
        <begin position="4"/>
        <end position="125"/>
    </location>
</feature>
<gene>
    <name evidence="3" type="ORF">BJX66DRAFT_349357</name>
</gene>
<dbReference type="Gene3D" id="3.30.360.10">
    <property type="entry name" value="Dihydrodipicolinate Reductase, domain 2"/>
    <property type="match status" value="1"/>
</dbReference>
<dbReference type="InterPro" id="IPR055080">
    <property type="entry name" value="Gal80p-like_C"/>
</dbReference>
<sequence length="365" mass="39679">MSPIRIGIIGLSQGAWAANAHLPYLQSPESNFEVVAVCNSSVESAAKSVRDLNLKGSVKTYGNAQDIADDKDIDLVVCTTRVDRHYASILPSLKAGKDVFVEWPLGRNLEEARELLNVAKQHNVTHAAVGLQGRFDATVETLKEILAQRRIGKVLSTTITSQAGIAGQTELEKQTYLLDRDSGGSLLSIPASHLLDTVQEVLGEFASVQSLLANQRPQVKILKADGSVLEESAKKTAPDHIMLQGTLTSGAIFSATVRGGSPFKDTPGLVWSIYGEKGEIRILGPSAFIELAGTSSIELYDFDKDVVEQIEFKKGTFDEFGPLSRNVARVYEAIAARDKPLLCDFEGAVKRHEFIEEVYRQNPGV</sequence>
<dbReference type="Pfam" id="PF22685">
    <property type="entry name" value="Gal80p_C-like"/>
    <property type="match status" value="1"/>
</dbReference>
<keyword evidence="4" id="KW-1185">Reference proteome</keyword>
<dbReference type="EMBL" id="JBFTWV010000230">
    <property type="protein sequence ID" value="KAL2783512.1"/>
    <property type="molecule type" value="Genomic_DNA"/>
</dbReference>
<dbReference type="InterPro" id="IPR036291">
    <property type="entry name" value="NAD(P)-bd_dom_sf"/>
</dbReference>
<accession>A0ABR4FJS6</accession>